<evidence type="ECO:0000256" key="1">
    <source>
        <dbReference type="ARBA" id="ARBA00001922"/>
    </source>
</evidence>
<evidence type="ECO:0000256" key="4">
    <source>
        <dbReference type="ARBA" id="ARBA00023235"/>
    </source>
</evidence>
<organism evidence="7 8">
    <name type="scientific">Toxocara canis</name>
    <name type="common">Canine roundworm</name>
    <dbReference type="NCBI Taxonomy" id="6265"/>
    <lineage>
        <taxon>Eukaryota</taxon>
        <taxon>Metazoa</taxon>
        <taxon>Ecdysozoa</taxon>
        <taxon>Nematoda</taxon>
        <taxon>Chromadorea</taxon>
        <taxon>Rhabditida</taxon>
        <taxon>Spirurina</taxon>
        <taxon>Ascaridomorpha</taxon>
        <taxon>Ascaridoidea</taxon>
        <taxon>Toxocaridae</taxon>
        <taxon>Toxocara</taxon>
    </lineage>
</organism>
<proteinExistence type="predicted"/>
<dbReference type="GO" id="GO:0016853">
    <property type="term" value="F:isomerase activity"/>
    <property type="evidence" value="ECO:0007669"/>
    <property type="project" value="UniProtKB-KW"/>
</dbReference>
<dbReference type="SUPFAM" id="SSF52242">
    <property type="entry name" value="Cobalamin (vitamin B12)-binding domain"/>
    <property type="match status" value="1"/>
</dbReference>
<evidence type="ECO:0000256" key="5">
    <source>
        <dbReference type="ARBA" id="ARBA00023285"/>
    </source>
</evidence>
<name>A0A0B2V675_TOXCA</name>
<reference evidence="7 8" key="1">
    <citation type="submission" date="2014-11" db="EMBL/GenBank/DDBJ databases">
        <title>Genetic blueprint of the zoonotic pathogen Toxocara canis.</title>
        <authorList>
            <person name="Zhu X.-Q."/>
            <person name="Korhonen P.K."/>
            <person name="Cai H."/>
            <person name="Young N.D."/>
            <person name="Nejsum P."/>
            <person name="von Samson-Himmelstjerna G."/>
            <person name="Boag P.R."/>
            <person name="Tan P."/>
            <person name="Li Q."/>
            <person name="Min J."/>
            <person name="Yang Y."/>
            <person name="Wang X."/>
            <person name="Fang X."/>
            <person name="Hall R.S."/>
            <person name="Hofmann A."/>
            <person name="Sternberg P.W."/>
            <person name="Jex A.R."/>
            <person name="Gasser R.B."/>
        </authorList>
    </citation>
    <scope>NUCLEOTIDE SEQUENCE [LARGE SCALE GENOMIC DNA]</scope>
    <source>
        <strain evidence="7">PN_DK_2014</strain>
    </source>
</reference>
<dbReference type="GO" id="GO:0031419">
    <property type="term" value="F:cobalamin binding"/>
    <property type="evidence" value="ECO:0007669"/>
    <property type="project" value="UniProtKB-KW"/>
</dbReference>
<evidence type="ECO:0000259" key="6">
    <source>
        <dbReference type="PROSITE" id="PS51332"/>
    </source>
</evidence>
<sequence length="194" mass="21386">MLSSLSIGLRRAVLPLVENNAFGGVIYSAVFSSEANKSYSAALLNRIRQFAENEGRQPRILISRMGSMDQKDDHHRMIAATGFADLGFDVDVGPIVQTPEQVARQAVDADVHAIGARNLCSKHLTLIPELFKELAKLERPDILVLVADNIPPKDYDELYRQGVTAIFSPRSDIGECAIKILDAIEDAKKKNTVR</sequence>
<comment type="caution">
    <text evidence="7">The sequence shown here is derived from an EMBL/GenBank/DDBJ whole genome shotgun (WGS) entry which is preliminary data.</text>
</comment>
<evidence type="ECO:0000313" key="8">
    <source>
        <dbReference type="Proteomes" id="UP000031036"/>
    </source>
</evidence>
<dbReference type="STRING" id="6265.A0A0B2V675"/>
<gene>
    <name evidence="7" type="primary">mmcm-1</name>
    <name evidence="7" type="ORF">Tcan_10495</name>
</gene>
<dbReference type="NCBIfam" id="TIGR00640">
    <property type="entry name" value="acid_CoA_mut_C"/>
    <property type="match status" value="1"/>
</dbReference>
<dbReference type="InterPro" id="IPR006159">
    <property type="entry name" value="Acid_CoA_mut_C"/>
</dbReference>
<keyword evidence="8" id="KW-1185">Reference proteome</keyword>
<dbReference type="InterPro" id="IPR036724">
    <property type="entry name" value="Cobalamin-bd_sf"/>
</dbReference>
<feature type="domain" description="B12-binding" evidence="6">
    <location>
        <begin position="57"/>
        <end position="191"/>
    </location>
</feature>
<evidence type="ECO:0000313" key="7">
    <source>
        <dbReference type="EMBL" id="KHN77053.1"/>
    </source>
</evidence>
<accession>A0A0B2V675</accession>
<dbReference type="GO" id="GO:0046872">
    <property type="term" value="F:metal ion binding"/>
    <property type="evidence" value="ECO:0007669"/>
    <property type="project" value="UniProtKB-KW"/>
</dbReference>
<dbReference type="EMBL" id="JPKZ01002385">
    <property type="protein sequence ID" value="KHN77053.1"/>
    <property type="molecule type" value="Genomic_DNA"/>
</dbReference>
<protein>
    <submittedName>
        <fullName evidence="7">Putative methylmalonyl-CoA mutase, mitochondrial</fullName>
    </submittedName>
</protein>
<dbReference type="PROSITE" id="PS51332">
    <property type="entry name" value="B12_BINDING"/>
    <property type="match status" value="1"/>
</dbReference>
<keyword evidence="2" id="KW-0846">Cobalamin</keyword>
<dbReference type="OrthoDB" id="198977at2759"/>
<keyword evidence="4" id="KW-0413">Isomerase</keyword>
<keyword evidence="3" id="KW-0479">Metal-binding</keyword>
<dbReference type="PANTHER" id="PTHR48101">
    <property type="entry name" value="METHYLMALONYL-COA MUTASE, MITOCHONDRIAL-RELATED"/>
    <property type="match status" value="1"/>
</dbReference>
<dbReference type="AlphaFoldDB" id="A0A0B2V675"/>
<comment type="cofactor">
    <cofactor evidence="1">
        <name>adenosylcob(III)alamin</name>
        <dbReference type="ChEBI" id="CHEBI:18408"/>
    </cofactor>
</comment>
<evidence type="ECO:0000256" key="2">
    <source>
        <dbReference type="ARBA" id="ARBA00022628"/>
    </source>
</evidence>
<dbReference type="Proteomes" id="UP000031036">
    <property type="component" value="Unassembled WGS sequence"/>
</dbReference>
<dbReference type="OMA" id="IIPEQDM"/>
<dbReference type="Gene3D" id="3.40.50.280">
    <property type="entry name" value="Cobalamin-binding domain"/>
    <property type="match status" value="1"/>
</dbReference>
<keyword evidence="5" id="KW-0170">Cobalt</keyword>
<dbReference type="InterPro" id="IPR006158">
    <property type="entry name" value="Cobalamin-bd"/>
</dbReference>
<evidence type="ECO:0000256" key="3">
    <source>
        <dbReference type="ARBA" id="ARBA00022723"/>
    </source>
</evidence>
<dbReference type="PANTHER" id="PTHR48101:SF1">
    <property type="entry name" value="METHYLMALONYL-COA MUTASE, LARGE SUBUNIT"/>
    <property type="match status" value="1"/>
</dbReference>